<evidence type="ECO:0000313" key="2">
    <source>
        <dbReference type="Proteomes" id="UP000053095"/>
    </source>
</evidence>
<name>A0A6V8HCD1_TALPI</name>
<comment type="caution">
    <text evidence="1">The sequence shown here is derived from an EMBL/GenBank/DDBJ whole genome shotgun (WGS) entry which is preliminary data.</text>
</comment>
<keyword evidence="2" id="KW-1185">Reference proteome</keyword>
<accession>A0A6V8HCD1</accession>
<protein>
    <submittedName>
        <fullName evidence="1">Uncharacterized protein</fullName>
    </submittedName>
</protein>
<reference evidence="2" key="1">
    <citation type="journal article" date="2015" name="Genome Announc.">
        <title>Draft genome sequence of Talaromyces cellulolyticus strain Y-94, a source of lignocellulosic biomass-degrading enzymes.</title>
        <authorList>
            <person name="Fujii T."/>
            <person name="Koike H."/>
            <person name="Sawayama S."/>
            <person name="Yano S."/>
            <person name="Inoue H."/>
        </authorList>
    </citation>
    <scope>NUCLEOTIDE SEQUENCE [LARGE SCALE GENOMIC DNA]</scope>
    <source>
        <strain evidence="2">Y-94</strain>
    </source>
</reference>
<proteinExistence type="predicted"/>
<dbReference type="Proteomes" id="UP000053095">
    <property type="component" value="Unassembled WGS sequence"/>
</dbReference>
<organism evidence="1 2">
    <name type="scientific">Talaromyces pinophilus</name>
    <name type="common">Penicillium pinophilum</name>
    <dbReference type="NCBI Taxonomy" id="128442"/>
    <lineage>
        <taxon>Eukaryota</taxon>
        <taxon>Fungi</taxon>
        <taxon>Dikarya</taxon>
        <taxon>Ascomycota</taxon>
        <taxon>Pezizomycotina</taxon>
        <taxon>Eurotiomycetes</taxon>
        <taxon>Eurotiomycetidae</taxon>
        <taxon>Eurotiales</taxon>
        <taxon>Trichocomaceae</taxon>
        <taxon>Talaromyces</taxon>
        <taxon>Talaromyces sect. Talaromyces</taxon>
    </lineage>
</organism>
<sequence length="186" mass="21538">MPVRTQWEVAIETKLQTNPNDHQAAKDLWLSRLLDAFSVYGISFNTDELLLNNIFVVDIINQSTQQIRVVFAHPNYRGTDRSTSEWTIWKVLVLKMRNYLCQVRQERMALREVTQSEFLDDETYFAILAVGRSVRFLALEAGSTVLTIWSGTNGLSMFDAFRDKDQIRALFWELSRNNAGIRIDLS</sequence>
<dbReference type="EMBL" id="DF933829">
    <property type="protein sequence ID" value="GAM38736.1"/>
    <property type="molecule type" value="Genomic_DNA"/>
</dbReference>
<gene>
    <name evidence="1" type="ORF">TCE0_033f09708</name>
</gene>
<dbReference type="AlphaFoldDB" id="A0A6V8HCD1"/>
<evidence type="ECO:0000313" key="1">
    <source>
        <dbReference type="EMBL" id="GAM38736.1"/>
    </source>
</evidence>